<dbReference type="AlphaFoldDB" id="A0A9N9D908"/>
<evidence type="ECO:0000256" key="1">
    <source>
        <dbReference type="PROSITE-ProRule" id="PRU10141"/>
    </source>
</evidence>
<dbReference type="InterPro" id="IPR017441">
    <property type="entry name" value="Protein_kinase_ATP_BS"/>
</dbReference>
<evidence type="ECO:0000313" key="5">
    <source>
        <dbReference type="Proteomes" id="UP000789739"/>
    </source>
</evidence>
<dbReference type="PANTHER" id="PTHR37171">
    <property type="entry name" value="SERINE/THREONINE-PROTEIN KINASE YRZF-RELATED"/>
    <property type="match status" value="1"/>
</dbReference>
<feature type="region of interest" description="Disordered" evidence="2">
    <location>
        <begin position="311"/>
        <end position="350"/>
    </location>
</feature>
<keyword evidence="1" id="KW-0067">ATP-binding</keyword>
<dbReference type="InterPro" id="IPR000719">
    <property type="entry name" value="Prot_kinase_dom"/>
</dbReference>
<evidence type="ECO:0000259" key="3">
    <source>
        <dbReference type="PROSITE" id="PS50011"/>
    </source>
</evidence>
<dbReference type="Proteomes" id="UP000789739">
    <property type="component" value="Unassembled WGS sequence"/>
</dbReference>
<name>A0A9N9D908_9GLOM</name>
<dbReference type="EMBL" id="CAJVPI010001880">
    <property type="protein sequence ID" value="CAG8629662.1"/>
    <property type="molecule type" value="Genomic_DNA"/>
</dbReference>
<feature type="binding site" evidence="1">
    <location>
        <position position="397"/>
    </location>
    <ligand>
        <name>ATP</name>
        <dbReference type="ChEBI" id="CHEBI:30616"/>
    </ligand>
</feature>
<organism evidence="4 5">
    <name type="scientific">Paraglomus brasilianum</name>
    <dbReference type="NCBI Taxonomy" id="144538"/>
    <lineage>
        <taxon>Eukaryota</taxon>
        <taxon>Fungi</taxon>
        <taxon>Fungi incertae sedis</taxon>
        <taxon>Mucoromycota</taxon>
        <taxon>Glomeromycotina</taxon>
        <taxon>Glomeromycetes</taxon>
        <taxon>Paraglomerales</taxon>
        <taxon>Paraglomeraceae</taxon>
        <taxon>Paraglomus</taxon>
    </lineage>
</organism>
<dbReference type="Pfam" id="PF00069">
    <property type="entry name" value="Pkinase"/>
    <property type="match status" value="1"/>
</dbReference>
<comment type="caution">
    <text evidence="4">The sequence shown here is derived from an EMBL/GenBank/DDBJ whole genome shotgun (WGS) entry which is preliminary data.</text>
</comment>
<dbReference type="SUPFAM" id="SSF56112">
    <property type="entry name" value="Protein kinase-like (PK-like)"/>
    <property type="match status" value="1"/>
</dbReference>
<keyword evidence="1" id="KW-0547">Nucleotide-binding</keyword>
<protein>
    <submittedName>
        <fullName evidence="4">11440_t:CDS:1</fullName>
    </submittedName>
</protein>
<dbReference type="InterPro" id="IPR008266">
    <property type="entry name" value="Tyr_kinase_AS"/>
</dbReference>
<keyword evidence="5" id="KW-1185">Reference proteome</keyword>
<feature type="domain" description="Protein kinase" evidence="3">
    <location>
        <begin position="370"/>
        <end position="548"/>
    </location>
</feature>
<dbReference type="GO" id="GO:0004672">
    <property type="term" value="F:protein kinase activity"/>
    <property type="evidence" value="ECO:0007669"/>
    <property type="project" value="InterPro"/>
</dbReference>
<dbReference type="Gene3D" id="1.10.510.10">
    <property type="entry name" value="Transferase(Phosphotransferase) domain 1"/>
    <property type="match status" value="1"/>
</dbReference>
<dbReference type="PROSITE" id="PS00107">
    <property type="entry name" value="PROTEIN_KINASE_ATP"/>
    <property type="match status" value="1"/>
</dbReference>
<dbReference type="PROSITE" id="PS50011">
    <property type="entry name" value="PROTEIN_KINASE_DOM"/>
    <property type="match status" value="1"/>
</dbReference>
<feature type="compositionally biased region" description="Basic and acidic residues" evidence="2">
    <location>
        <begin position="311"/>
        <end position="340"/>
    </location>
</feature>
<evidence type="ECO:0000313" key="4">
    <source>
        <dbReference type="EMBL" id="CAG8629662.1"/>
    </source>
</evidence>
<dbReference type="InterPro" id="IPR011009">
    <property type="entry name" value="Kinase-like_dom_sf"/>
</dbReference>
<accession>A0A9N9D908</accession>
<reference evidence="4" key="1">
    <citation type="submission" date="2021-06" db="EMBL/GenBank/DDBJ databases">
        <authorList>
            <person name="Kallberg Y."/>
            <person name="Tangrot J."/>
            <person name="Rosling A."/>
        </authorList>
    </citation>
    <scope>NUCLEOTIDE SEQUENCE</scope>
    <source>
        <strain evidence="4">BR232B</strain>
    </source>
</reference>
<evidence type="ECO:0000256" key="2">
    <source>
        <dbReference type="SAM" id="MobiDB-lite"/>
    </source>
</evidence>
<dbReference type="PROSITE" id="PS00109">
    <property type="entry name" value="PROTEIN_KINASE_TYR"/>
    <property type="match status" value="1"/>
</dbReference>
<dbReference type="PANTHER" id="PTHR37171:SF1">
    <property type="entry name" value="SERINE_THREONINE-PROTEIN KINASE YRZF-RELATED"/>
    <property type="match status" value="1"/>
</dbReference>
<dbReference type="InterPro" id="IPR052396">
    <property type="entry name" value="Meiotic_Drive_Suppr_Kinase"/>
</dbReference>
<proteinExistence type="predicted"/>
<dbReference type="GO" id="GO:0005524">
    <property type="term" value="F:ATP binding"/>
    <property type="evidence" value="ECO:0007669"/>
    <property type="project" value="UniProtKB-UniRule"/>
</dbReference>
<dbReference type="OrthoDB" id="2156052at2759"/>
<gene>
    <name evidence="4" type="ORF">PBRASI_LOCUS9178</name>
</gene>
<sequence>MSFYLTERLEELVKAQDSGLITEEECTLARTRLLEFLAIVTPQTVGVLHVIKVDVDSVFALLVPAQVSTLELLLLIPPPSEYGIERNPSTTTQVSCPKALDAVEQWTSFLENVRSHQFSYDIKTYERPVFVKARITCEADVQSLIYHNILWPLNDILKGCSEEFIRGPGSGSITLGEPDFICKTENEYLLFPVEAKTKWVMSAANPLYQAYPMAVDEMRTRGLRTHPIQDSVVQIFTYMISNGKKYGILSTYDEHWFFYSPNGKILHISDSVPLSSSEPTVLQCYAYMCDISADSDNFSFYLASGQEDTSGIDKDNAADPNYEPKESKGQRKNNLKDRGEAGASRGRPVTRSMTRNVNQYTCNYLSLKDIHIIRALGYGESGSTFLVTYCGELLALKVCDLSKHPQLHYQLEHEVFVYKFLQDLQGKSIPKLACWGRLDGSFIFALGMSMCGRPVEPQKLTNLQKKKALDVLKSVHQYGIIHGDLREDNILVNDNGKVMLIDFGRAVFTRSNEEHNKEITVLKGMLHVSEDMDVIHSNQRTFSSLTPL</sequence>